<dbReference type="CDD" id="cd20512">
    <property type="entry name" value="CYCLIN_CLBs_yeast_rpt2"/>
    <property type="match status" value="1"/>
</dbReference>
<dbReference type="Pfam" id="PF02984">
    <property type="entry name" value="Cyclin_C"/>
    <property type="match status" value="1"/>
</dbReference>
<feature type="compositionally biased region" description="Basic and acidic residues" evidence="5">
    <location>
        <begin position="188"/>
        <end position="199"/>
    </location>
</feature>
<dbReference type="Pfam" id="PF00134">
    <property type="entry name" value="Cyclin_N"/>
    <property type="match status" value="1"/>
</dbReference>
<dbReference type="InterPro" id="IPR048258">
    <property type="entry name" value="Cyclins_cyclin-box"/>
</dbReference>
<dbReference type="SMART" id="SM00385">
    <property type="entry name" value="CYCLIN"/>
    <property type="match status" value="2"/>
</dbReference>
<feature type="region of interest" description="Disordered" evidence="5">
    <location>
        <begin position="842"/>
        <end position="907"/>
    </location>
</feature>
<feature type="compositionally biased region" description="Acidic residues" evidence="5">
    <location>
        <begin position="879"/>
        <end position="895"/>
    </location>
</feature>
<feature type="domain" description="Cyclin C-terminal" evidence="7">
    <location>
        <begin position="689"/>
        <end position="803"/>
    </location>
</feature>
<feature type="compositionally biased region" description="Basic and acidic residues" evidence="5">
    <location>
        <begin position="510"/>
        <end position="519"/>
    </location>
</feature>
<evidence type="ECO:0000313" key="9">
    <source>
        <dbReference type="Proteomes" id="UP000011976"/>
    </source>
</evidence>
<feature type="region of interest" description="Disordered" evidence="5">
    <location>
        <begin position="57"/>
        <end position="82"/>
    </location>
</feature>
<reference evidence="9" key="1">
    <citation type="journal article" date="2013" name="Genome Announc.">
        <title>Genome sequence of the basidiomycetous yeast Pseudozyma antarctica T-34, a producer of the glycolipid biosurfactants mannosylerythritol lipids.</title>
        <authorList>
            <person name="Morita T."/>
            <person name="Koike H."/>
            <person name="Koyama Y."/>
            <person name="Hagiwara H."/>
            <person name="Ito E."/>
            <person name="Fukuoka T."/>
            <person name="Imura T."/>
            <person name="Machida M."/>
            <person name="Kitamoto D."/>
        </authorList>
    </citation>
    <scope>NUCLEOTIDE SEQUENCE [LARGE SCALE GENOMIC DNA]</scope>
    <source>
        <strain evidence="9">T-34</strain>
    </source>
</reference>
<dbReference type="STRING" id="1151754.M9LPS9"/>
<feature type="compositionally biased region" description="Polar residues" evidence="5">
    <location>
        <begin position="475"/>
        <end position="509"/>
    </location>
</feature>
<evidence type="ECO:0000256" key="5">
    <source>
        <dbReference type="SAM" id="MobiDB-lite"/>
    </source>
</evidence>
<comment type="similarity">
    <text evidence="4">Belongs to the cyclin family.</text>
</comment>
<keyword evidence="8" id="KW-0418">Kinase</keyword>
<feature type="region of interest" description="Disordered" evidence="5">
    <location>
        <begin position="179"/>
        <end position="205"/>
    </location>
</feature>
<dbReference type="InterPro" id="IPR004367">
    <property type="entry name" value="Cyclin_C-dom"/>
</dbReference>
<gene>
    <name evidence="8" type="ORF">PANT_10c00052</name>
</gene>
<keyword evidence="2 4" id="KW-0195">Cyclin</keyword>
<organism evidence="8 9">
    <name type="scientific">Pseudozyma antarctica (strain T-34)</name>
    <name type="common">Yeast</name>
    <name type="synonym">Candida antarctica</name>
    <dbReference type="NCBI Taxonomy" id="1151754"/>
    <lineage>
        <taxon>Eukaryota</taxon>
        <taxon>Fungi</taxon>
        <taxon>Dikarya</taxon>
        <taxon>Basidiomycota</taxon>
        <taxon>Ustilaginomycotina</taxon>
        <taxon>Ustilaginomycetes</taxon>
        <taxon>Ustilaginales</taxon>
        <taxon>Ustilaginaceae</taxon>
        <taxon>Moesziomyces</taxon>
    </lineage>
</organism>
<dbReference type="InterPro" id="IPR006671">
    <property type="entry name" value="Cyclin_N"/>
</dbReference>
<feature type="compositionally biased region" description="Low complexity" evidence="5">
    <location>
        <begin position="73"/>
        <end position="82"/>
    </location>
</feature>
<feature type="compositionally biased region" description="Low complexity" evidence="5">
    <location>
        <begin position="442"/>
        <end position="469"/>
    </location>
</feature>
<keyword evidence="3" id="KW-0131">Cell cycle</keyword>
<evidence type="ECO:0000256" key="2">
    <source>
        <dbReference type="ARBA" id="ARBA00023127"/>
    </source>
</evidence>
<dbReference type="InterPro" id="IPR036915">
    <property type="entry name" value="Cyclin-like_sf"/>
</dbReference>
<proteinExistence type="inferred from homology"/>
<dbReference type="CDD" id="cd20568">
    <property type="entry name" value="CYCLIN_CLBs_yeast_rpt1"/>
    <property type="match status" value="1"/>
</dbReference>
<dbReference type="SUPFAM" id="SSF47954">
    <property type="entry name" value="Cyclin-like"/>
    <property type="match status" value="2"/>
</dbReference>
<evidence type="ECO:0000313" key="8">
    <source>
        <dbReference type="EMBL" id="GAC74201.1"/>
    </source>
</evidence>
<evidence type="ECO:0000256" key="4">
    <source>
        <dbReference type="RuleBase" id="RU000383"/>
    </source>
</evidence>
<evidence type="ECO:0000259" key="6">
    <source>
        <dbReference type="SMART" id="SM00385"/>
    </source>
</evidence>
<protein>
    <submittedName>
        <fullName evidence="8">Cyclin B and related kinase-activating proteins</fullName>
    </submittedName>
</protein>
<keyword evidence="8" id="KW-0808">Transferase</keyword>
<dbReference type="Gene3D" id="1.10.472.10">
    <property type="entry name" value="Cyclin-like"/>
    <property type="match status" value="2"/>
</dbReference>
<dbReference type="Proteomes" id="UP000011976">
    <property type="component" value="Unassembled WGS sequence"/>
</dbReference>
<feature type="region of interest" description="Disordered" evidence="5">
    <location>
        <begin position="238"/>
        <end position="270"/>
    </location>
</feature>
<dbReference type="PANTHER" id="PTHR10177">
    <property type="entry name" value="CYCLINS"/>
    <property type="match status" value="1"/>
</dbReference>
<dbReference type="EMBL" id="DF196776">
    <property type="protein sequence ID" value="GAC74201.1"/>
    <property type="molecule type" value="Genomic_DNA"/>
</dbReference>
<dbReference type="AlphaFoldDB" id="M9LPS9"/>
<sequence length="923" mass="101096">MVFVLPIGACEGRKYSEPLKVESSNLTYGRPYRWKRERDSLTASPFTFLPPDILTILEPSHHSSPKPPPSSPLSPSSSLHSAAPSSSLLTALKPLPTTADSFYLNQLSKQESTITKNSTLHRPLLARVVSTRSLHPTSSYPLSPLPPYSYSSPSTPIPPHLCILVPSSFAPSSLASSASSLAPSSPFGRDRIRRDHDASSRLPASPLHPPIARVVSLCKHLHPWPAADNLCNHLISPSSCPSRPSRPPTLHPPHRVPPASRLTEQPNRPYYYPTCPKTFTTSTTGAQSKENAGVAGVASRSTRYGVDAAATDAGPSKPASGVTAPTKASAASAASGVLGTRKRAALGDLTNANRTRTNMAGNDDKGKAALKDAIKPRATASTSASSRSSAAIATTTTATVTGVGAARRVVRTRPTTATTTTTSTVDAAADRPFRASRRVAGTTTSTTTTTGIPSATSRSSTATNAVAAARKGSMVRTTSASSQTSVRREASVTSTSAAMPTRSSKTSLNEVRDTEDKVEAPQAKRLKTEQGAVKPAKDEGWEDLDAEDAEDPLMVAEYVNDIFEYMKELEIINMPNGDYMAQQKEINWEVRAILIDWLVDIHAKFRLLPETLYLAVNIIDRFLSRRTISLSKLQLIGVTAMFIASKYEEVMCPSIQNFYYLADGGYTDLEILRAERYVLKVLDFSMSYANPMNFLRRISKADNYDIQTRTVAKYFMEISLLDYRLMEHPPSLVAAASVWLAREVLERGEWTPTLVHYSTYSEQELLGTAEIMLDYCLRPTAHQFFHKKYAHKKFMRASTYVIDWAKRTFPEGVVADHDEQDLNVLRVDLYELKAIERPELSPIATPRANTPASAQAMLDAEPSQNNDADDTVSYRHDDESDDVEDEEVYDEDDDKEDVKMQGAQDTRHVLRDVTNAYDAAETF</sequence>
<dbReference type="GO" id="GO:0016301">
    <property type="term" value="F:kinase activity"/>
    <property type="evidence" value="ECO:0007669"/>
    <property type="project" value="UniProtKB-KW"/>
</dbReference>
<dbReference type="InterPro" id="IPR039361">
    <property type="entry name" value="Cyclin"/>
</dbReference>
<dbReference type="OrthoDB" id="5590282at2759"/>
<feature type="domain" description="Cyclin-like" evidence="6">
    <location>
        <begin position="693"/>
        <end position="774"/>
    </location>
</feature>
<accession>M9LPS9</accession>
<dbReference type="FunFam" id="1.10.472.10:FF:000001">
    <property type="entry name" value="G2/mitotic-specific cyclin"/>
    <property type="match status" value="1"/>
</dbReference>
<name>M9LPS9_PSEA3</name>
<evidence type="ECO:0000256" key="1">
    <source>
        <dbReference type="ARBA" id="ARBA00022618"/>
    </source>
</evidence>
<dbReference type="SMART" id="SM01332">
    <property type="entry name" value="Cyclin_C"/>
    <property type="match status" value="1"/>
</dbReference>
<feature type="domain" description="Cyclin-like" evidence="6">
    <location>
        <begin position="596"/>
        <end position="680"/>
    </location>
</feature>
<feature type="region of interest" description="Disordered" evidence="5">
    <location>
        <begin position="440"/>
        <end position="538"/>
    </location>
</feature>
<evidence type="ECO:0000259" key="7">
    <source>
        <dbReference type="SMART" id="SM01332"/>
    </source>
</evidence>
<dbReference type="GO" id="GO:0051301">
    <property type="term" value="P:cell division"/>
    <property type="evidence" value="ECO:0007669"/>
    <property type="project" value="UniProtKB-KW"/>
</dbReference>
<keyword evidence="1" id="KW-0132">Cell division</keyword>
<dbReference type="InterPro" id="IPR013763">
    <property type="entry name" value="Cyclin-like_dom"/>
</dbReference>
<dbReference type="PROSITE" id="PS00292">
    <property type="entry name" value="CYCLINS"/>
    <property type="match status" value="1"/>
</dbReference>
<evidence type="ECO:0000256" key="3">
    <source>
        <dbReference type="ARBA" id="ARBA00023306"/>
    </source>
</evidence>